<organism evidence="10 11">
    <name type="scientific">Chytriomyces confervae</name>
    <dbReference type="NCBI Taxonomy" id="246404"/>
    <lineage>
        <taxon>Eukaryota</taxon>
        <taxon>Fungi</taxon>
        <taxon>Fungi incertae sedis</taxon>
        <taxon>Chytridiomycota</taxon>
        <taxon>Chytridiomycota incertae sedis</taxon>
        <taxon>Chytridiomycetes</taxon>
        <taxon>Chytridiales</taxon>
        <taxon>Chytriomycetaceae</taxon>
        <taxon>Chytriomyces</taxon>
    </lineage>
</organism>
<evidence type="ECO:0000256" key="7">
    <source>
        <dbReference type="ARBA" id="ARBA00023170"/>
    </source>
</evidence>
<evidence type="ECO:0000256" key="8">
    <source>
        <dbReference type="SAM" id="Phobius"/>
    </source>
</evidence>
<keyword evidence="4 8" id="KW-0812">Transmembrane</keyword>
<keyword evidence="11" id="KW-1185">Reference proteome</keyword>
<feature type="transmembrane region" description="Helical" evidence="8">
    <location>
        <begin position="1382"/>
        <end position="1401"/>
    </location>
</feature>
<dbReference type="GO" id="GO:0005886">
    <property type="term" value="C:plasma membrane"/>
    <property type="evidence" value="ECO:0007669"/>
    <property type="project" value="UniProtKB-SubCell"/>
</dbReference>
<evidence type="ECO:0000313" key="10">
    <source>
        <dbReference type="EMBL" id="TPX76693.1"/>
    </source>
</evidence>
<evidence type="ECO:0000256" key="9">
    <source>
        <dbReference type="SAM" id="SignalP"/>
    </source>
</evidence>
<feature type="transmembrane region" description="Helical" evidence="8">
    <location>
        <begin position="547"/>
        <end position="571"/>
    </location>
</feature>
<feature type="transmembrane region" description="Helical" evidence="8">
    <location>
        <begin position="412"/>
        <end position="434"/>
    </location>
</feature>
<dbReference type="InterPro" id="IPR026612">
    <property type="entry name" value="STRA6-like"/>
</dbReference>
<feature type="transmembrane region" description="Helical" evidence="8">
    <location>
        <begin position="1320"/>
        <end position="1342"/>
    </location>
</feature>
<accession>A0A507FK99</accession>
<feature type="transmembrane region" description="Helical" evidence="8">
    <location>
        <begin position="735"/>
        <end position="759"/>
    </location>
</feature>
<feature type="transmembrane region" description="Helical" evidence="8">
    <location>
        <begin position="282"/>
        <end position="305"/>
    </location>
</feature>
<comment type="caution">
    <text evidence="10">The sequence shown here is derived from an EMBL/GenBank/DDBJ whole genome shotgun (WGS) entry which is preliminary data.</text>
</comment>
<dbReference type="Pfam" id="PF14752">
    <property type="entry name" value="RBP_receptor"/>
    <property type="match status" value="2"/>
</dbReference>
<feature type="transmembrane region" description="Helical" evidence="8">
    <location>
        <begin position="640"/>
        <end position="663"/>
    </location>
</feature>
<dbReference type="Proteomes" id="UP000320333">
    <property type="component" value="Unassembled WGS sequence"/>
</dbReference>
<feature type="signal peptide" evidence="9">
    <location>
        <begin position="1"/>
        <end position="19"/>
    </location>
</feature>
<feature type="transmembrane region" description="Helical" evidence="8">
    <location>
        <begin position="807"/>
        <end position="830"/>
    </location>
</feature>
<protein>
    <submittedName>
        <fullName evidence="10">Uncharacterized protein</fullName>
    </submittedName>
</protein>
<feature type="transmembrane region" description="Helical" evidence="8">
    <location>
        <begin position="1752"/>
        <end position="1775"/>
    </location>
</feature>
<reference evidence="10 11" key="1">
    <citation type="journal article" date="2019" name="Sci. Rep.">
        <title>Comparative genomics of chytrid fungi reveal insights into the obligate biotrophic and pathogenic lifestyle of Synchytrium endobioticum.</title>
        <authorList>
            <person name="van de Vossenberg B.T.L.H."/>
            <person name="Warris S."/>
            <person name="Nguyen H.D.T."/>
            <person name="van Gent-Pelzer M.P.E."/>
            <person name="Joly D.L."/>
            <person name="van de Geest H.C."/>
            <person name="Bonants P.J.M."/>
            <person name="Smith D.S."/>
            <person name="Levesque C.A."/>
            <person name="van der Lee T.A.J."/>
        </authorList>
    </citation>
    <scope>NUCLEOTIDE SEQUENCE [LARGE SCALE GENOMIC DNA]</scope>
    <source>
        <strain evidence="10 11">CBS 675.73</strain>
    </source>
</reference>
<gene>
    <name evidence="10" type="ORF">CcCBS67573_g02024</name>
</gene>
<keyword evidence="3" id="KW-1003">Cell membrane</keyword>
<feature type="transmembrane region" description="Helical" evidence="8">
    <location>
        <begin position="1673"/>
        <end position="1697"/>
    </location>
</feature>
<evidence type="ECO:0000256" key="5">
    <source>
        <dbReference type="ARBA" id="ARBA00022989"/>
    </source>
</evidence>
<evidence type="ECO:0000256" key="1">
    <source>
        <dbReference type="ARBA" id="ARBA00004651"/>
    </source>
</evidence>
<dbReference type="PANTHER" id="PTHR21444">
    <property type="entry name" value="COILED-COIL DOMAIN-CONTAINING PROTEIN 180"/>
    <property type="match status" value="1"/>
</dbReference>
<feature type="transmembrane region" description="Helical" evidence="8">
    <location>
        <begin position="1219"/>
        <end position="1240"/>
    </location>
</feature>
<evidence type="ECO:0000256" key="6">
    <source>
        <dbReference type="ARBA" id="ARBA00023136"/>
    </source>
</evidence>
<feature type="transmembrane region" description="Helical" evidence="8">
    <location>
        <begin position="1579"/>
        <end position="1601"/>
    </location>
</feature>
<evidence type="ECO:0000256" key="3">
    <source>
        <dbReference type="ARBA" id="ARBA00022475"/>
    </source>
</evidence>
<keyword evidence="5 8" id="KW-1133">Transmembrane helix</keyword>
<evidence type="ECO:0000256" key="2">
    <source>
        <dbReference type="ARBA" id="ARBA00022448"/>
    </source>
</evidence>
<evidence type="ECO:0000313" key="11">
    <source>
        <dbReference type="Proteomes" id="UP000320333"/>
    </source>
</evidence>
<feature type="transmembrane region" description="Helical" evidence="8">
    <location>
        <begin position="1261"/>
        <end position="1279"/>
    </location>
</feature>
<feature type="transmembrane region" description="Helical" evidence="8">
    <location>
        <begin position="1489"/>
        <end position="1509"/>
    </location>
</feature>
<keyword evidence="2" id="KW-0813">Transport</keyword>
<sequence length="1894" mass="213303">MKAVKVLLFFVSVARVAVAQDTALLDLCIFRNTPGESDKNLIQRYDKKVLKDGTNLQESGWDVNGLPYRVFKIPDYNTEKGDIELEVSCVASKKVVSQSNATEDDLAPTPVFDSVPTPTPTIVLSRTIPFMDKYYKDIDAGVMLITAVGETSLDIATAVDYSPSPDTPTAIGDSRAENAAMEGLEQYVTQITRFFEDDFLILYQKTHYTFLDAKNNIIISDDYGQDYEWGILESVLDDVPVPPKARSVRIEVETNSLFYCIGRYDVYLRQYKIKNVETYEKLANGTFVVALLLGVMSPLVFFIQAKLLRQPAKLGILDLIQAQGSRFIRAILCSLPVTFLFLMLGWFQSSKKNQDRRGSIPLFGGFNSQFLIKTEAMKAVATPIFMLFFLLIGLIFYPVFLSYAHVNRGSRFAAVIGFATIINATILRVTLYVLMNPPNTPMYRRVLSNLLEILSYAISIIYFGSSILAPEEYENKFRKTNFRNAIHVQSLLRKYDIPFVPEEPVPTRFDKIKAFFLPKDRRPIWLRGRPQDDLITRIKIFFRISKVPARLIAIFAMIILFTYQQVVYIVLKVLDNSPTISCVFGLASSEIISIFKDASRVIQILNPVQLLGVSMSDALEGFGVLSDAVNLLRRIIQGSALCAVLLTLGVLTFNLIDLSIVVMSDLAKLRVGNYEGFVKTDVNSANAAQASKYMGLQIGFAVIGTVYTLMILMIFCNLFAFFFSVQALRKFVWDLVLQNGSILIAIVLTTILGLVQSFIINRFFVAHFTTEEENKIEKKPVRQSTQFWLRSLNRFNHIDMFFMFPNLISGIFGFIGSIFVALLTSAVFAYRIDKPALFSFFSKRGVYSSWILLEHHHTNPVVLVAIKLFWDVVIPEHHSSMARFIQSDQKPPTAMYFSVAAKEPRSRHARLRWYLAYTLIHNPELRAHRKQRVQETYLNGYVTKYEPRIAHLRMRFLAALLTVVPLLAAAQQSTPDMEMCVARHTPGIAEFNLARTGMTGKADGTNLDAVGAIPKWVIANDITNHQHPYSVTNISDFVSDQGRINLSLSCVLTATPERILEWVGDLETFTDEDFAELFNNFESSVMSSVIRLPSDRNADIDAGIMQITAMAESSLSLAMQAPNTSTEFVTGIVALVGSGLINLWQHTNYTFLDGKDQPIDYVYSEYNILDSLEDNMAVPKGTRSVRIDISTNSPVYCLGRYDFFFNQFQIKNIETYQKLANITAIIALALGCLGPLLLFAEAKFRGRTMALKMIDLIQAQGSRYVRALLVSLPASYLFMTLRWLQSSKKDPDNNVIPLFGGVSSSFLNKNDRIKVAKTPIFMLCFILIGLVFWPVFAAYAHVNEGSRFAAVIGLLALINASFLRVCLYLLMTPLNLPTWRHIIVNLFEIIAYAVSLAYFAWSVAAPAAFENKIRKTNFRNAVHVKSLLRKHTMPEYHEEIQEPATLFEKIKARITGPDLRPIWLRGRAQDSLITRIKVFYANSKIPARLVAIFAMILLFTYLEIVTIMIRVFDKSPKIACLFGLRGNMISQVFTISSEILETMAPVEFFGVSLSEAIKDVGILSDAVNLFKNIIQGSTIAACILTMAVLIFNLIDLSVLVITDLAKMRVGNYEGFTQNDVRGAISSKASKYMGLQIGFAVIGTMYTMLIFIIVCVLLAFFCTVPSLRKLVWNLALQNGTILVALVISIILSLIQSLIIDKLFVAWLPIEDQKLSNASEEDLKGKPLLVSTRFWLKSLNNYNHIDMLFLFPNLVSGIFGFVASIATALVASAVFSYRLDKPASISFFSKSGFYLSWIYQEHHNTNAVLLIAVKMLLDTHVPSQQSSLSQFIQSDKYAHDTTPYTNLSERRLRARNRWHLAFTLIRNPQLAVYRKQRVMKTYLEEVISFGSDGVPI</sequence>
<keyword evidence="6 8" id="KW-0472">Membrane</keyword>
<feature type="transmembrane region" description="Helical" evidence="8">
    <location>
        <begin position="698"/>
        <end position="723"/>
    </location>
</feature>
<name>A0A507FK99_9FUNG</name>
<feature type="chain" id="PRO_5021455301" evidence="9">
    <location>
        <begin position="20"/>
        <end position="1894"/>
    </location>
</feature>
<keyword evidence="9" id="KW-0732">Signal</keyword>
<proteinExistence type="predicted"/>
<dbReference type="OrthoDB" id="2160657at2759"/>
<keyword evidence="7" id="KW-0675">Receptor</keyword>
<feature type="transmembrane region" description="Helical" evidence="8">
    <location>
        <begin position="446"/>
        <end position="469"/>
    </location>
</feature>
<dbReference type="STRING" id="246404.A0A507FK99"/>
<feature type="transmembrane region" description="Helical" evidence="8">
    <location>
        <begin position="326"/>
        <end position="347"/>
    </location>
</feature>
<dbReference type="GO" id="GO:0038023">
    <property type="term" value="F:signaling receptor activity"/>
    <property type="evidence" value="ECO:0007669"/>
    <property type="project" value="InterPro"/>
</dbReference>
<feature type="transmembrane region" description="Helical" evidence="8">
    <location>
        <begin position="1636"/>
        <end position="1661"/>
    </location>
</feature>
<comment type="subcellular location">
    <subcellularLocation>
        <location evidence="1">Cell membrane</location>
        <topology evidence="1">Multi-pass membrane protein</topology>
    </subcellularLocation>
</comment>
<dbReference type="EMBL" id="QEAP01000039">
    <property type="protein sequence ID" value="TPX76693.1"/>
    <property type="molecule type" value="Genomic_DNA"/>
</dbReference>
<evidence type="ECO:0000256" key="4">
    <source>
        <dbReference type="ARBA" id="ARBA00022692"/>
    </source>
</evidence>
<dbReference type="PANTHER" id="PTHR21444:SF15">
    <property type="entry name" value="RECEPTOR FOR RETINOL UPTAKE STRA6"/>
    <property type="match status" value="1"/>
</dbReference>
<feature type="transmembrane region" description="Helical" evidence="8">
    <location>
        <begin position="1348"/>
        <end position="1370"/>
    </location>
</feature>
<feature type="transmembrane region" description="Helical" evidence="8">
    <location>
        <begin position="380"/>
        <end position="400"/>
    </location>
</feature>